<organism evidence="2 3">
    <name type="scientific">Eikenella halliae</name>
    <dbReference type="NCBI Taxonomy" id="1795832"/>
    <lineage>
        <taxon>Bacteria</taxon>
        <taxon>Pseudomonadati</taxon>
        <taxon>Pseudomonadota</taxon>
        <taxon>Betaproteobacteria</taxon>
        <taxon>Neisseriales</taxon>
        <taxon>Neisseriaceae</taxon>
        <taxon>Eikenella</taxon>
    </lineage>
</organism>
<feature type="chain" id="PRO_5008590604" description="DUF4148 domain-containing protein" evidence="1">
    <location>
        <begin position="20"/>
        <end position="87"/>
    </location>
</feature>
<evidence type="ECO:0008006" key="4">
    <source>
        <dbReference type="Google" id="ProtNLM"/>
    </source>
</evidence>
<dbReference type="Proteomes" id="UP000077726">
    <property type="component" value="Unassembled WGS sequence"/>
</dbReference>
<dbReference type="RefSeq" id="WP_064088936.1">
    <property type="nucleotide sequence ID" value="NZ_LXSQ01000006.1"/>
</dbReference>
<keyword evidence="3" id="KW-1185">Reference proteome</keyword>
<reference evidence="3" key="1">
    <citation type="submission" date="2016-05" db="EMBL/GenBank/DDBJ databases">
        <title>Draft genome of Corynebacterium afermentans subsp. afermentans LCDC 88199T.</title>
        <authorList>
            <person name="Bernier A.-M."/>
            <person name="Bernard K."/>
        </authorList>
    </citation>
    <scope>NUCLEOTIDE SEQUENCE [LARGE SCALE GENOMIC DNA]</scope>
    <source>
        <strain evidence="3">NML130454</strain>
    </source>
</reference>
<gene>
    <name evidence="2" type="ORF">A7Q00_01790</name>
</gene>
<name>A0A1B6W0Z4_9NEIS</name>
<proteinExistence type="predicted"/>
<feature type="signal peptide" evidence="1">
    <location>
        <begin position="1"/>
        <end position="19"/>
    </location>
</feature>
<protein>
    <recommendedName>
        <fullName evidence="4">DUF4148 domain-containing protein</fullName>
    </recommendedName>
</protein>
<keyword evidence="1" id="KW-0732">Signal</keyword>
<comment type="caution">
    <text evidence="2">The sequence shown here is derived from an EMBL/GenBank/DDBJ whole genome shotgun (WGS) entry which is preliminary data.</text>
</comment>
<dbReference type="STRING" id="1795832.A7Q00_01790"/>
<evidence type="ECO:0000313" key="2">
    <source>
        <dbReference type="EMBL" id="OAM44306.1"/>
    </source>
</evidence>
<sequence>MKPVILKLICAAIAATALAAVPNIDAHDPYLQPAAQNSASEPTSAEIIAAKDLQAEAAAAAAARQYESMTDYEVMRGVVYEPAGEQP</sequence>
<dbReference type="EMBL" id="LXSQ01000006">
    <property type="protein sequence ID" value="OAM44306.1"/>
    <property type="molecule type" value="Genomic_DNA"/>
</dbReference>
<evidence type="ECO:0000313" key="3">
    <source>
        <dbReference type="Proteomes" id="UP000077726"/>
    </source>
</evidence>
<accession>A0A1B6W0Z4</accession>
<dbReference type="AlphaFoldDB" id="A0A1B6W0Z4"/>
<evidence type="ECO:0000256" key="1">
    <source>
        <dbReference type="SAM" id="SignalP"/>
    </source>
</evidence>